<feature type="transmembrane region" description="Helical" evidence="1">
    <location>
        <begin position="56"/>
        <end position="76"/>
    </location>
</feature>
<accession>A0A443SGH5</accession>
<sequence>MINVMVAAVSLYMLCSDESGLVWNADNALVVLGFMFFIILAIVALFGALKEESYVIITYDLFILVIGIISCINSWRSLWEEILIMVFVSLSFLFAFLLYRKHPIPST</sequence>
<proteinExistence type="predicted"/>
<dbReference type="Proteomes" id="UP000288716">
    <property type="component" value="Unassembled WGS sequence"/>
</dbReference>
<protein>
    <submittedName>
        <fullName evidence="2">Uncharacterized protein</fullName>
    </submittedName>
</protein>
<keyword evidence="1" id="KW-0812">Transmembrane</keyword>
<dbReference type="EMBL" id="NCKV01002623">
    <property type="protein sequence ID" value="RWS26595.1"/>
    <property type="molecule type" value="Genomic_DNA"/>
</dbReference>
<dbReference type="AlphaFoldDB" id="A0A443SGH5"/>
<feature type="transmembrane region" description="Helical" evidence="1">
    <location>
        <begin position="82"/>
        <end position="99"/>
    </location>
</feature>
<evidence type="ECO:0000313" key="3">
    <source>
        <dbReference type="Proteomes" id="UP000288716"/>
    </source>
</evidence>
<reference evidence="2 3" key="1">
    <citation type="journal article" date="2018" name="Gigascience">
        <title>Genomes of trombidid mites reveal novel predicted allergens and laterally-transferred genes associated with secondary metabolism.</title>
        <authorList>
            <person name="Dong X."/>
            <person name="Chaisiri K."/>
            <person name="Xia D."/>
            <person name="Armstrong S.D."/>
            <person name="Fang Y."/>
            <person name="Donnelly M.J."/>
            <person name="Kadowaki T."/>
            <person name="McGarry J.W."/>
            <person name="Darby A.C."/>
            <person name="Makepeace B.L."/>
        </authorList>
    </citation>
    <scope>NUCLEOTIDE SEQUENCE [LARGE SCALE GENOMIC DNA]</scope>
    <source>
        <strain evidence="2">UoL-UT</strain>
    </source>
</reference>
<dbReference type="OrthoDB" id="6527806at2759"/>
<keyword evidence="1" id="KW-1133">Transmembrane helix</keyword>
<comment type="caution">
    <text evidence="2">The sequence shown here is derived from an EMBL/GenBank/DDBJ whole genome shotgun (WGS) entry which is preliminary data.</text>
</comment>
<feature type="transmembrane region" description="Helical" evidence="1">
    <location>
        <begin position="28"/>
        <end position="49"/>
    </location>
</feature>
<gene>
    <name evidence="2" type="ORF">B4U80_08048</name>
</gene>
<keyword evidence="3" id="KW-1185">Reference proteome</keyword>
<organism evidence="2 3">
    <name type="scientific">Leptotrombidium deliense</name>
    <dbReference type="NCBI Taxonomy" id="299467"/>
    <lineage>
        <taxon>Eukaryota</taxon>
        <taxon>Metazoa</taxon>
        <taxon>Ecdysozoa</taxon>
        <taxon>Arthropoda</taxon>
        <taxon>Chelicerata</taxon>
        <taxon>Arachnida</taxon>
        <taxon>Acari</taxon>
        <taxon>Acariformes</taxon>
        <taxon>Trombidiformes</taxon>
        <taxon>Prostigmata</taxon>
        <taxon>Anystina</taxon>
        <taxon>Parasitengona</taxon>
        <taxon>Trombiculoidea</taxon>
        <taxon>Trombiculidae</taxon>
        <taxon>Leptotrombidium</taxon>
    </lineage>
</organism>
<evidence type="ECO:0000313" key="2">
    <source>
        <dbReference type="EMBL" id="RWS26595.1"/>
    </source>
</evidence>
<dbReference type="VEuPathDB" id="VectorBase:LDEU005445"/>
<keyword evidence="1" id="KW-0472">Membrane</keyword>
<name>A0A443SGH5_9ACAR</name>
<evidence type="ECO:0000256" key="1">
    <source>
        <dbReference type="SAM" id="Phobius"/>
    </source>
</evidence>